<evidence type="ECO:0000259" key="7">
    <source>
        <dbReference type="PROSITE" id="PS50003"/>
    </source>
</evidence>
<dbReference type="FunFam" id="1.10.220.150:FF:000017">
    <property type="entry name" value="ARF GTPase activator (Csx2), putative"/>
    <property type="match status" value="1"/>
</dbReference>
<keyword evidence="5" id="KW-0963">Cytoplasm</keyword>
<dbReference type="GO" id="GO:0005768">
    <property type="term" value="C:endosome"/>
    <property type="evidence" value="ECO:0007669"/>
    <property type="project" value="TreeGrafter"/>
</dbReference>
<dbReference type="Gene3D" id="2.30.29.30">
    <property type="entry name" value="Pleckstrin-homology domain (PH domain)/Phosphotyrosine-binding domain (PTB)"/>
    <property type="match status" value="1"/>
</dbReference>
<keyword evidence="3 5" id="KW-0862">Zinc</keyword>
<dbReference type="SMART" id="SM00105">
    <property type="entry name" value="ArfGap"/>
    <property type="match status" value="1"/>
</dbReference>
<gene>
    <name evidence="9" type="ORF">CCM_01420</name>
</gene>
<evidence type="ECO:0000256" key="2">
    <source>
        <dbReference type="ARBA" id="ARBA00022771"/>
    </source>
</evidence>
<dbReference type="InParanoid" id="G3J4Z9"/>
<dbReference type="Pfam" id="PF00169">
    <property type="entry name" value="PH"/>
    <property type="match status" value="1"/>
</dbReference>
<dbReference type="SUPFAM" id="SSF103657">
    <property type="entry name" value="BAR/IMD domain-like"/>
    <property type="match status" value="1"/>
</dbReference>
<organism evidence="9 10">
    <name type="scientific">Cordyceps militaris (strain CM01)</name>
    <name type="common">Caterpillar fungus</name>
    <dbReference type="NCBI Taxonomy" id="983644"/>
    <lineage>
        <taxon>Eukaryota</taxon>
        <taxon>Fungi</taxon>
        <taxon>Dikarya</taxon>
        <taxon>Ascomycota</taxon>
        <taxon>Pezizomycotina</taxon>
        <taxon>Sordariomycetes</taxon>
        <taxon>Hypocreomycetidae</taxon>
        <taxon>Hypocreales</taxon>
        <taxon>Cordycipitaceae</taxon>
        <taxon>Cordyceps</taxon>
    </lineage>
</organism>
<evidence type="ECO:0000256" key="6">
    <source>
        <dbReference type="SAM" id="MobiDB-lite"/>
    </source>
</evidence>
<evidence type="ECO:0000256" key="3">
    <source>
        <dbReference type="ARBA" id="ARBA00022833"/>
    </source>
</evidence>
<dbReference type="InterPro" id="IPR001849">
    <property type="entry name" value="PH_domain"/>
</dbReference>
<keyword evidence="5" id="KW-0677">Repeat</keyword>
<keyword evidence="5" id="KW-0343">GTPase activation</keyword>
<keyword evidence="1 5" id="KW-0479">Metal-binding</keyword>
<feature type="region of interest" description="Disordered" evidence="6">
    <location>
        <begin position="566"/>
        <end position="687"/>
    </location>
</feature>
<evidence type="ECO:0000259" key="8">
    <source>
        <dbReference type="PROSITE" id="PS50115"/>
    </source>
</evidence>
<dbReference type="PROSITE" id="PS50003">
    <property type="entry name" value="PH_DOMAIN"/>
    <property type="match status" value="1"/>
</dbReference>
<evidence type="ECO:0000256" key="4">
    <source>
        <dbReference type="PROSITE-ProRule" id="PRU00288"/>
    </source>
</evidence>
<dbReference type="InterPro" id="IPR037278">
    <property type="entry name" value="ARFGAP/RecO"/>
</dbReference>
<dbReference type="RefSeq" id="XP_006666639.1">
    <property type="nucleotide sequence ID" value="XM_006666576.1"/>
</dbReference>
<dbReference type="InterPro" id="IPR004148">
    <property type="entry name" value="BAR_dom"/>
</dbReference>
<feature type="compositionally biased region" description="Basic and acidic residues" evidence="6">
    <location>
        <begin position="568"/>
        <end position="588"/>
    </location>
</feature>
<dbReference type="EMBL" id="JH126399">
    <property type="protein sequence ID" value="EGX96762.1"/>
    <property type="molecule type" value="Genomic_DNA"/>
</dbReference>
<accession>G3J4Z9</accession>
<dbReference type="InterPro" id="IPR045258">
    <property type="entry name" value="ACAP1/2/3-like"/>
</dbReference>
<dbReference type="eggNOG" id="KOG0521">
    <property type="taxonomic scope" value="Eukaryota"/>
</dbReference>
<dbReference type="FunFam" id="1.20.1270.60:FF:000051">
    <property type="entry name" value="ARF GTPase activator (Csx2)"/>
    <property type="match status" value="1"/>
</dbReference>
<proteinExistence type="predicted"/>
<dbReference type="OMA" id="ITPNAFP"/>
<keyword evidence="2 4" id="KW-0863">Zinc-finger</keyword>
<feature type="compositionally biased region" description="Low complexity" evidence="6">
    <location>
        <begin position="600"/>
        <end position="612"/>
    </location>
</feature>
<dbReference type="SMART" id="SM00233">
    <property type="entry name" value="PH"/>
    <property type="match status" value="1"/>
</dbReference>
<dbReference type="PANTHER" id="PTHR23180">
    <property type="entry name" value="CENTAURIN/ARF"/>
    <property type="match status" value="1"/>
</dbReference>
<comment type="subcellular location">
    <subcellularLocation>
        <location evidence="5">Cytoplasm</location>
    </subcellularLocation>
</comment>
<dbReference type="AlphaFoldDB" id="G3J4Z9"/>
<feature type="region of interest" description="Disordered" evidence="6">
    <location>
        <begin position="1108"/>
        <end position="1152"/>
    </location>
</feature>
<dbReference type="InterPro" id="IPR027267">
    <property type="entry name" value="AH/BAR_dom_sf"/>
</dbReference>
<dbReference type="PROSITE" id="PS50115">
    <property type="entry name" value="ARFGAP"/>
    <property type="match status" value="1"/>
</dbReference>
<dbReference type="CDD" id="cd08204">
    <property type="entry name" value="ArfGap"/>
    <property type="match status" value="1"/>
</dbReference>
<dbReference type="Pfam" id="PF16746">
    <property type="entry name" value="BAR_3"/>
    <property type="match status" value="1"/>
</dbReference>
<dbReference type="PANTHER" id="PTHR23180:SF160">
    <property type="entry name" value="ADP-RIBOSYLATION FACTOR GTPASE-ACTIVATING PROTEIN EFFECTOR PROTEIN 1"/>
    <property type="match status" value="1"/>
</dbReference>
<evidence type="ECO:0000256" key="1">
    <source>
        <dbReference type="ARBA" id="ARBA00022723"/>
    </source>
</evidence>
<dbReference type="STRING" id="983644.G3J4Z9"/>
<reference evidence="9 10" key="1">
    <citation type="journal article" date="2011" name="Genome Biol.">
        <title>Genome sequence of the insect pathogenic fungus Cordyceps militaris, a valued traditional Chinese medicine.</title>
        <authorList>
            <person name="Zheng P."/>
            <person name="Xia Y."/>
            <person name="Xiao G."/>
            <person name="Xiong C."/>
            <person name="Hu X."/>
            <person name="Zhang S."/>
            <person name="Zheng H."/>
            <person name="Huang Y."/>
            <person name="Zhou Y."/>
            <person name="Wang S."/>
            <person name="Zhao G.P."/>
            <person name="Liu X."/>
            <person name="St Leger R.J."/>
            <person name="Wang C."/>
        </authorList>
    </citation>
    <scope>NUCLEOTIDE SEQUENCE [LARGE SCALE GENOMIC DNA]</scope>
    <source>
        <strain evidence="9 10">CM01</strain>
    </source>
</reference>
<dbReference type="GO" id="GO:0005802">
    <property type="term" value="C:trans-Golgi network"/>
    <property type="evidence" value="ECO:0007669"/>
    <property type="project" value="TreeGrafter"/>
</dbReference>
<name>G3J4Z9_CORMM</name>
<dbReference type="GeneID" id="18163451"/>
<evidence type="ECO:0000313" key="10">
    <source>
        <dbReference type="Proteomes" id="UP000001610"/>
    </source>
</evidence>
<feature type="domain" description="Arf-GAP" evidence="8">
    <location>
        <begin position="872"/>
        <end position="996"/>
    </location>
</feature>
<dbReference type="InterPro" id="IPR001164">
    <property type="entry name" value="ArfGAP_dom"/>
</dbReference>
<keyword evidence="10" id="KW-1185">Reference proteome</keyword>
<dbReference type="Pfam" id="PF01412">
    <property type="entry name" value="ArfGap"/>
    <property type="match status" value="1"/>
</dbReference>
<dbReference type="GO" id="GO:0006891">
    <property type="term" value="P:intra-Golgi vesicle-mediated transport"/>
    <property type="evidence" value="ECO:0007669"/>
    <property type="project" value="TreeGrafter"/>
</dbReference>
<dbReference type="Gene3D" id="1.20.1270.60">
    <property type="entry name" value="Arfaptin homology (AH) domain/BAR domain"/>
    <property type="match status" value="1"/>
</dbReference>
<dbReference type="HOGENOM" id="CLU_002728_0_0_1"/>
<dbReference type="VEuPathDB" id="FungiDB:CCM_01420"/>
<feature type="domain" description="PH" evidence="7">
    <location>
        <begin position="686"/>
        <end position="792"/>
    </location>
</feature>
<dbReference type="SUPFAM" id="SSF50729">
    <property type="entry name" value="PH domain-like"/>
    <property type="match status" value="1"/>
</dbReference>
<dbReference type="FunFam" id="2.30.29.30:FF:000252">
    <property type="entry name" value="ARF GTPase activator (Csx2)"/>
    <property type="match status" value="1"/>
</dbReference>
<feature type="compositionally biased region" description="Basic and acidic residues" evidence="6">
    <location>
        <begin position="1122"/>
        <end position="1133"/>
    </location>
</feature>
<dbReference type="Proteomes" id="UP000001610">
    <property type="component" value="Unassembled WGS sequence"/>
</dbReference>
<evidence type="ECO:0000256" key="5">
    <source>
        <dbReference type="RuleBase" id="RU369028"/>
    </source>
</evidence>
<sequence>MPSPDKLHLPTRLTSHPYKLYRFKINYNGLPQNDNVSWSTAFACLVTLLLLLVNMGNVTSRPDEQAAALYLRDQNRLTISSIIVTNPRKRASVHVTPNAFPATKLSVSRTGGEQAPVEFVQDPEPGASGFLLKLTSDDELIFTFTFVLRQPSANQPASPPPDATAAALDTTISGLTFVCGSTSREVENLVTREFLANPNLHKNDNVALVGDYSTSGSSSVTFEWTWKWKPPKPVEDRTGGWRNSCSFVEYDSRAHRLHALASFSFWVASSPVYASQPNSPTPGFLLGSPPKIRVASAQSVDSRLHSDVDEVPLSPLPGALETFSLPIPPQLQEPYKVDLACPRPGEDVSVSDDGPVFRATLKALEQKTGNMRTQMKRVLKRAEQAHTSQLEANEALVAFMDALREASTTNANAVQPALEHYFDKIAREILSYDRQNAANLQRIIIDPINKLYQLDIKQAESKKRDFEEESKDYYSYVSRYLGQRHDSVKAKKLADSDSKYQNKRRNFELKRFDYSSFMQDLHGGRKEQEVLSHLTKYADSQTKGFLATAKKIEALLPQLDALSSEVTEADKEYQYQRREREEKRRLLEKSNTPYLEPEHASLAPAPPLTASSNGNTGHNSDSELGRADSTGSQLKSTSLGGQTSTSGVELVNPPGLPSAVASPSQSTKFKGYRDLEEPNPSQDSVPQRKEGLLWALNRPGGHVDPRNLNKQGWHKFWIVLDQGQLSEYSNWKQRLDLHMDPIDLRMASVREARNAERRFCFEVITPNFKRVYQATSEEDMNSWIISINNALQSAVEGRSGRERYAAPANTSTESSMKRDIGSILTGKTQSLMHSSSHSHNSSSSGIPFRRITVGARPVPVRTHSSGYDENPDQLLQMLRDNDQGNHWCADCGSGSKVEWVSINLGIILCIECSGIHRSLGTHISKVRSLTLDIKSFTVDIVELLILIGNRVSNMIWESTLDVAAKLAPQASRELRLRFITNKYVNRSYVRPISSTLSHYATPDETLLAAIKRNEIQQVLYALALKANPNAVDKMRGTHAVWLALAAADPASPSPMPAAAGDQDGKQVPFPVAELLTQNGAEIPSTLPAFPLGRFAQLYVQQKQGKTRAGIRDSAQVLSSNGHEVERTRSEATKLQKRISAGGRLARSPIPEK</sequence>
<comment type="function">
    <text evidence="5">GTPase-activating protein for the ADP ribosylation factor family.</text>
</comment>
<dbReference type="InterPro" id="IPR038508">
    <property type="entry name" value="ArfGAP_dom_sf"/>
</dbReference>
<dbReference type="GO" id="GO:0008270">
    <property type="term" value="F:zinc ion binding"/>
    <property type="evidence" value="ECO:0007669"/>
    <property type="project" value="UniProtKB-KW"/>
</dbReference>
<evidence type="ECO:0000313" key="9">
    <source>
        <dbReference type="EMBL" id="EGX96762.1"/>
    </source>
</evidence>
<dbReference type="OrthoDB" id="10266696at2759"/>
<dbReference type="SUPFAM" id="SSF57863">
    <property type="entry name" value="ArfGap/RecO-like zinc finger"/>
    <property type="match status" value="1"/>
</dbReference>
<dbReference type="CDD" id="cd07608">
    <property type="entry name" value="BAR_ArfGAP_fungi"/>
    <property type="match status" value="1"/>
</dbReference>
<protein>
    <recommendedName>
        <fullName evidence="5">ADP-ribosylation factor GTPase-activating protein</fullName>
    </recommendedName>
</protein>
<keyword evidence="5" id="KW-0040">ANK repeat</keyword>
<feature type="compositionally biased region" description="Low complexity" evidence="6">
    <location>
        <begin position="636"/>
        <end position="647"/>
    </location>
</feature>
<dbReference type="Gene3D" id="1.10.220.150">
    <property type="entry name" value="Arf GTPase activating protein"/>
    <property type="match status" value="1"/>
</dbReference>
<dbReference type="InterPro" id="IPR011993">
    <property type="entry name" value="PH-like_dom_sf"/>
</dbReference>
<dbReference type="GO" id="GO:0005096">
    <property type="term" value="F:GTPase activator activity"/>
    <property type="evidence" value="ECO:0007669"/>
    <property type="project" value="UniProtKB-KW"/>
</dbReference>
<dbReference type="KEGG" id="cmt:CCM_01420"/>